<organism evidence="1 2">
    <name type="scientific">Helianthus annuus</name>
    <name type="common">Common sunflower</name>
    <dbReference type="NCBI Taxonomy" id="4232"/>
    <lineage>
        <taxon>Eukaryota</taxon>
        <taxon>Viridiplantae</taxon>
        <taxon>Streptophyta</taxon>
        <taxon>Embryophyta</taxon>
        <taxon>Tracheophyta</taxon>
        <taxon>Spermatophyta</taxon>
        <taxon>Magnoliopsida</taxon>
        <taxon>eudicotyledons</taxon>
        <taxon>Gunneridae</taxon>
        <taxon>Pentapetalae</taxon>
        <taxon>asterids</taxon>
        <taxon>campanulids</taxon>
        <taxon>Asterales</taxon>
        <taxon>Asteraceae</taxon>
        <taxon>Asteroideae</taxon>
        <taxon>Heliantheae alliance</taxon>
        <taxon>Heliantheae</taxon>
        <taxon>Helianthus</taxon>
    </lineage>
</organism>
<evidence type="ECO:0000313" key="1">
    <source>
        <dbReference type="EMBL" id="KAF5817724.1"/>
    </source>
</evidence>
<accession>A0A9K3JM64</accession>
<protein>
    <submittedName>
        <fullName evidence="1">Uncharacterized protein</fullName>
    </submittedName>
</protein>
<evidence type="ECO:0000313" key="2">
    <source>
        <dbReference type="Proteomes" id="UP000215914"/>
    </source>
</evidence>
<comment type="caution">
    <text evidence="1">The sequence shown here is derived from an EMBL/GenBank/DDBJ whole genome shotgun (WGS) entry which is preliminary data.</text>
</comment>
<dbReference type="EMBL" id="MNCJ02000317">
    <property type="protein sequence ID" value="KAF5817724.1"/>
    <property type="molecule type" value="Genomic_DNA"/>
</dbReference>
<keyword evidence="2" id="KW-1185">Reference proteome</keyword>
<dbReference type="AlphaFoldDB" id="A0A9K3JM64"/>
<sequence length="42" mass="4592">MYREIWDEGVKATVGMSGSVGQLLLNSARGGSCNMFDFVVYC</sequence>
<proteinExistence type="predicted"/>
<dbReference type="Proteomes" id="UP000215914">
    <property type="component" value="Unassembled WGS sequence"/>
</dbReference>
<name>A0A9K3JM64_HELAN</name>
<dbReference type="Gramene" id="mRNA:HanXRQr2_Chr02g0056391">
    <property type="protein sequence ID" value="mRNA:HanXRQr2_Chr02g0056391"/>
    <property type="gene ID" value="HanXRQr2_Chr02g0056391"/>
</dbReference>
<gene>
    <name evidence="1" type="ORF">HanXRQr2_Chr02g0056391</name>
</gene>
<reference evidence="1" key="1">
    <citation type="journal article" date="2017" name="Nature">
        <title>The sunflower genome provides insights into oil metabolism, flowering and Asterid evolution.</title>
        <authorList>
            <person name="Badouin H."/>
            <person name="Gouzy J."/>
            <person name="Grassa C.J."/>
            <person name="Murat F."/>
            <person name="Staton S.E."/>
            <person name="Cottret L."/>
            <person name="Lelandais-Briere C."/>
            <person name="Owens G.L."/>
            <person name="Carrere S."/>
            <person name="Mayjonade B."/>
            <person name="Legrand L."/>
            <person name="Gill N."/>
            <person name="Kane N.C."/>
            <person name="Bowers J.E."/>
            <person name="Hubner S."/>
            <person name="Bellec A."/>
            <person name="Berard A."/>
            <person name="Berges H."/>
            <person name="Blanchet N."/>
            <person name="Boniface M.C."/>
            <person name="Brunel D."/>
            <person name="Catrice O."/>
            <person name="Chaidir N."/>
            <person name="Claudel C."/>
            <person name="Donnadieu C."/>
            <person name="Faraut T."/>
            <person name="Fievet G."/>
            <person name="Helmstetter N."/>
            <person name="King M."/>
            <person name="Knapp S.J."/>
            <person name="Lai Z."/>
            <person name="Le Paslier M.C."/>
            <person name="Lippi Y."/>
            <person name="Lorenzon L."/>
            <person name="Mandel J.R."/>
            <person name="Marage G."/>
            <person name="Marchand G."/>
            <person name="Marquand E."/>
            <person name="Bret-Mestries E."/>
            <person name="Morien E."/>
            <person name="Nambeesan S."/>
            <person name="Nguyen T."/>
            <person name="Pegot-Espagnet P."/>
            <person name="Pouilly N."/>
            <person name="Raftis F."/>
            <person name="Sallet E."/>
            <person name="Schiex T."/>
            <person name="Thomas J."/>
            <person name="Vandecasteele C."/>
            <person name="Vares D."/>
            <person name="Vear F."/>
            <person name="Vautrin S."/>
            <person name="Crespi M."/>
            <person name="Mangin B."/>
            <person name="Burke J.M."/>
            <person name="Salse J."/>
            <person name="Munos S."/>
            <person name="Vincourt P."/>
            <person name="Rieseberg L.H."/>
            <person name="Langlade N.B."/>
        </authorList>
    </citation>
    <scope>NUCLEOTIDE SEQUENCE</scope>
    <source>
        <tissue evidence="1">Leaves</tissue>
    </source>
</reference>
<reference evidence="1" key="2">
    <citation type="submission" date="2020-06" db="EMBL/GenBank/DDBJ databases">
        <title>Helianthus annuus Genome sequencing and assembly Release 2.</title>
        <authorList>
            <person name="Gouzy J."/>
            <person name="Langlade N."/>
            <person name="Munos S."/>
        </authorList>
    </citation>
    <scope>NUCLEOTIDE SEQUENCE</scope>
    <source>
        <tissue evidence="1">Leaves</tissue>
    </source>
</reference>